<proteinExistence type="predicted"/>
<evidence type="ECO:0000313" key="5">
    <source>
        <dbReference type="Proteomes" id="UP000003790"/>
    </source>
</evidence>
<evidence type="ECO:0000256" key="2">
    <source>
        <dbReference type="SAM" id="MobiDB-lite"/>
    </source>
</evidence>
<evidence type="ECO:0000256" key="1">
    <source>
        <dbReference type="PROSITE-ProRule" id="PRU00473"/>
    </source>
</evidence>
<dbReference type="AlphaFoldDB" id="A0AB33X011"/>
<dbReference type="NCBIfam" id="TIGR03349">
    <property type="entry name" value="IV_VI_DotU"/>
    <property type="match status" value="1"/>
</dbReference>
<gene>
    <name evidence="4" type="ORF">PchlO6_6109</name>
</gene>
<dbReference type="Proteomes" id="UP000003790">
    <property type="component" value="Chromosome"/>
</dbReference>
<dbReference type="InterPro" id="IPR006665">
    <property type="entry name" value="OmpA-like"/>
</dbReference>
<dbReference type="InterPro" id="IPR038522">
    <property type="entry name" value="T4/T6SS_DotU_sf"/>
</dbReference>
<sequence>MNEFEKRTRAAMADLRHRTTPAPRFPGPLGSQAAEVAGVSFGIHAMATKLRPDEPDIGLDAQAAIDTRRETEVAAHGIEIALTTPALAYSRSALRRPGLLVGTWSNPLIAAAIPAVLLAERVRDQRQLDLAMVRSQFVREIQQFQQELLKNQVTADEVEKLAYLLCSFVDETCLSTLDTGGMNLSLLVEFYRNAWGGEKCFDHLQHYLGQTPQDKHILALYDLVLSLGFEGKYKVIERGQVLLADLRKQLNHLLYSQSPTQTLADARVEKVVYTARCLTPMKLLGYGALLMLLVYGSAAWRLHEQSQTLRTAILAWTPPTPRKIDIMETLPQPLPGILSEGWLEVRSDPRGWLLIFTSDGAFATGQAKLSQEFKSKRNIERLGEALAPWPGDLEVIGHTDNKPYRNAASNSNQKLSEGRAQVVADKIRESMQGSKYQRSVTSVGKGDSEPLASNDSEQGRSRNRRVDILWKIGERENSAPPVDFTHAAPRHE</sequence>
<dbReference type="NCBIfam" id="NF038228">
    <property type="entry name" value="IcmH_DotU_IVB"/>
    <property type="match status" value="1"/>
</dbReference>
<dbReference type="Pfam" id="PF09850">
    <property type="entry name" value="DotU"/>
    <property type="match status" value="1"/>
</dbReference>
<dbReference type="Pfam" id="PF00691">
    <property type="entry name" value="OmpA"/>
    <property type="match status" value="1"/>
</dbReference>
<dbReference type="RefSeq" id="WP_009051535.1">
    <property type="nucleotide sequence ID" value="NZ_CM001490.1"/>
</dbReference>
<dbReference type="InterPro" id="IPR017732">
    <property type="entry name" value="T4/T6SS_DotU"/>
</dbReference>
<dbReference type="PANTHER" id="PTHR30329:SF20">
    <property type="entry name" value="EXPORTED PROTEIN"/>
    <property type="match status" value="1"/>
</dbReference>
<keyword evidence="1" id="KW-0472">Membrane</keyword>
<dbReference type="EMBL" id="AHOT01000001">
    <property type="protein sequence ID" value="EIM18739.1"/>
    <property type="molecule type" value="Genomic_DNA"/>
</dbReference>
<dbReference type="Gene3D" id="1.25.40.590">
    <property type="entry name" value="Type IV / VI secretion system, DotU"/>
    <property type="match status" value="1"/>
</dbReference>
<feature type="compositionally biased region" description="Basic and acidic residues" evidence="2">
    <location>
        <begin position="457"/>
        <end position="477"/>
    </location>
</feature>
<reference evidence="4 5" key="1">
    <citation type="journal article" date="2012" name="PLoS Genet.">
        <title>Comparative Genomics of Plant-Associated Pseudomonas spp.: Insights into Diversity and Inheritance of Traits Involved in Multitrophic Interactions.</title>
        <authorList>
            <person name="Loper J.E."/>
            <person name="Hassan K.A."/>
            <person name="Mavrodi D.V."/>
            <person name="Davis E.W.II."/>
            <person name="Lim C.K."/>
            <person name="Shaffer B.T."/>
            <person name="Elbourne L.D."/>
            <person name="Stockwell V.O."/>
            <person name="Hartney S.L."/>
            <person name="Breakwell K."/>
            <person name="Henkels M.D."/>
            <person name="Tetu S.G."/>
            <person name="Rangel L.I."/>
            <person name="Kidarsa T.A."/>
            <person name="Wilson N.L."/>
            <person name="van de Mortel J.E."/>
            <person name="Song C."/>
            <person name="Blumhagen R."/>
            <person name="Radune D."/>
            <person name="Hostetler J.B."/>
            <person name="Brinkac L.M."/>
            <person name="Durkin A.S."/>
            <person name="Kluepfel D.A."/>
            <person name="Wechter W.P."/>
            <person name="Anderson A.J."/>
            <person name="Kim Y.C."/>
            <person name="Pierson L.S.III."/>
            <person name="Pierson E.A."/>
            <person name="Lindow S.E."/>
            <person name="Kobayashi D.Y."/>
            <person name="Raaijmakers J.M."/>
            <person name="Weller D.M."/>
            <person name="Thomashow L.S."/>
            <person name="Allen A.E."/>
            <person name="Paulsen I.T."/>
        </authorList>
    </citation>
    <scope>NUCLEOTIDE SEQUENCE [LARGE SCALE GENOMIC DNA]</scope>
    <source>
        <strain evidence="4 5">O6</strain>
    </source>
</reference>
<dbReference type="Gene3D" id="3.30.1330.60">
    <property type="entry name" value="OmpA-like domain"/>
    <property type="match status" value="1"/>
</dbReference>
<dbReference type="PROSITE" id="PS51123">
    <property type="entry name" value="OMPA_2"/>
    <property type="match status" value="1"/>
</dbReference>
<protein>
    <submittedName>
        <fullName evidence="4">Type VI secretion protein, TssL family</fullName>
    </submittedName>
</protein>
<comment type="caution">
    <text evidence="4">The sequence shown here is derived from an EMBL/GenBank/DDBJ whole genome shotgun (WGS) entry which is preliminary data.</text>
</comment>
<dbReference type="SUPFAM" id="SSF103088">
    <property type="entry name" value="OmpA-like"/>
    <property type="match status" value="1"/>
</dbReference>
<feature type="compositionally biased region" description="Polar residues" evidence="2">
    <location>
        <begin position="431"/>
        <end position="442"/>
    </location>
</feature>
<organism evidence="4 5">
    <name type="scientific">Pseudomonas chlororaphis O6</name>
    <dbReference type="NCBI Taxonomy" id="1037915"/>
    <lineage>
        <taxon>Bacteria</taxon>
        <taxon>Pseudomonadati</taxon>
        <taxon>Pseudomonadota</taxon>
        <taxon>Gammaproteobacteria</taxon>
        <taxon>Pseudomonadales</taxon>
        <taxon>Pseudomonadaceae</taxon>
        <taxon>Pseudomonas</taxon>
    </lineage>
</organism>
<dbReference type="GO" id="GO:0016020">
    <property type="term" value="C:membrane"/>
    <property type="evidence" value="ECO:0007669"/>
    <property type="project" value="UniProtKB-UniRule"/>
</dbReference>
<name>A0AB33X011_9PSED</name>
<feature type="region of interest" description="Disordered" evidence="2">
    <location>
        <begin position="429"/>
        <end position="492"/>
    </location>
</feature>
<evidence type="ECO:0000259" key="3">
    <source>
        <dbReference type="PROSITE" id="PS51123"/>
    </source>
</evidence>
<accession>A0AB33X011</accession>
<dbReference type="CDD" id="cd07185">
    <property type="entry name" value="OmpA_C-like"/>
    <property type="match status" value="1"/>
</dbReference>
<dbReference type="PANTHER" id="PTHR30329">
    <property type="entry name" value="STATOR ELEMENT OF FLAGELLAR MOTOR COMPLEX"/>
    <property type="match status" value="1"/>
</dbReference>
<evidence type="ECO:0000313" key="4">
    <source>
        <dbReference type="EMBL" id="EIM18739.1"/>
    </source>
</evidence>
<dbReference type="InterPro" id="IPR050330">
    <property type="entry name" value="Bact_OuterMem_StrucFunc"/>
</dbReference>
<dbReference type="InterPro" id="IPR036737">
    <property type="entry name" value="OmpA-like_sf"/>
</dbReference>
<feature type="domain" description="OmpA-like" evidence="3">
    <location>
        <begin position="350"/>
        <end position="474"/>
    </location>
</feature>